<comment type="caution">
    <text evidence="2">The sequence shown here is derived from an EMBL/GenBank/DDBJ whole genome shotgun (WGS) entry which is preliminary data.</text>
</comment>
<evidence type="ECO:0000256" key="1">
    <source>
        <dbReference type="SAM" id="Phobius"/>
    </source>
</evidence>
<proteinExistence type="predicted"/>
<dbReference type="EMBL" id="JBHTFQ010000009">
    <property type="protein sequence ID" value="MFC7705699.1"/>
    <property type="molecule type" value="Genomic_DNA"/>
</dbReference>
<evidence type="ECO:0008006" key="4">
    <source>
        <dbReference type="Google" id="ProtNLM"/>
    </source>
</evidence>
<dbReference type="Proteomes" id="UP001596516">
    <property type="component" value="Unassembled WGS sequence"/>
</dbReference>
<sequence>MSAPARDPHLTDPRLLDDETVLVRWRSSRATYWRDHAAMGAIGIVGAMVVLFLLGKPDQAPVGAIGVMLGIGVRAVYLASEQLSAEWLLTDRRLLGPQGRIVPLRDLAAVRPVLSDVQLVTTGGDKHLMKHMADRNAVIARIEAQRSKRKKAKR</sequence>
<dbReference type="RefSeq" id="WP_377405873.1">
    <property type="nucleotide sequence ID" value="NZ_JBHTFQ010000009.1"/>
</dbReference>
<keyword evidence="3" id="KW-1185">Reference proteome</keyword>
<organism evidence="2 3">
    <name type="scientific">Plastorhodobacter daqingensis</name>
    <dbReference type="NCBI Taxonomy" id="1387281"/>
    <lineage>
        <taxon>Bacteria</taxon>
        <taxon>Pseudomonadati</taxon>
        <taxon>Pseudomonadota</taxon>
        <taxon>Alphaproteobacteria</taxon>
        <taxon>Rhodobacterales</taxon>
        <taxon>Paracoccaceae</taxon>
        <taxon>Plastorhodobacter</taxon>
    </lineage>
</organism>
<protein>
    <recommendedName>
        <fullName evidence="4">PH domain-containing protein</fullName>
    </recommendedName>
</protein>
<keyword evidence="1" id="KW-0472">Membrane</keyword>
<accession>A0ABW2ULU0</accession>
<keyword evidence="1" id="KW-1133">Transmembrane helix</keyword>
<gene>
    <name evidence="2" type="ORF">ACFQXB_16035</name>
</gene>
<name>A0ABW2ULU0_9RHOB</name>
<evidence type="ECO:0000313" key="2">
    <source>
        <dbReference type="EMBL" id="MFC7705699.1"/>
    </source>
</evidence>
<reference evidence="3" key="1">
    <citation type="journal article" date="2019" name="Int. J. Syst. Evol. Microbiol.">
        <title>The Global Catalogue of Microorganisms (GCM) 10K type strain sequencing project: providing services to taxonomists for standard genome sequencing and annotation.</title>
        <authorList>
            <consortium name="The Broad Institute Genomics Platform"/>
            <consortium name="The Broad Institute Genome Sequencing Center for Infectious Disease"/>
            <person name="Wu L."/>
            <person name="Ma J."/>
        </authorList>
    </citation>
    <scope>NUCLEOTIDE SEQUENCE [LARGE SCALE GENOMIC DNA]</scope>
    <source>
        <strain evidence="3">CGMCC 1.12750</strain>
    </source>
</reference>
<keyword evidence="1" id="KW-0812">Transmembrane</keyword>
<evidence type="ECO:0000313" key="3">
    <source>
        <dbReference type="Proteomes" id="UP001596516"/>
    </source>
</evidence>
<feature type="transmembrane region" description="Helical" evidence="1">
    <location>
        <begin position="36"/>
        <end position="54"/>
    </location>
</feature>
<feature type="transmembrane region" description="Helical" evidence="1">
    <location>
        <begin position="60"/>
        <end position="79"/>
    </location>
</feature>